<dbReference type="Proteomes" id="UP001230220">
    <property type="component" value="Unassembled WGS sequence"/>
</dbReference>
<proteinExistence type="predicted"/>
<protein>
    <submittedName>
        <fullName evidence="1">Uncharacterized protein</fullName>
    </submittedName>
</protein>
<comment type="caution">
    <text evidence="1">The sequence shown here is derived from an EMBL/GenBank/DDBJ whole genome shotgun (WGS) entry which is preliminary data.</text>
</comment>
<gene>
    <name evidence="1" type="ORF">J2S15_000164</name>
</gene>
<organism evidence="1 2">
    <name type="scientific">Breznakia pachnodae</name>
    <dbReference type="NCBI Taxonomy" id="265178"/>
    <lineage>
        <taxon>Bacteria</taxon>
        <taxon>Bacillati</taxon>
        <taxon>Bacillota</taxon>
        <taxon>Erysipelotrichia</taxon>
        <taxon>Erysipelotrichales</taxon>
        <taxon>Erysipelotrichaceae</taxon>
        <taxon>Breznakia</taxon>
    </lineage>
</organism>
<evidence type="ECO:0000313" key="1">
    <source>
        <dbReference type="EMBL" id="MDQ0359433.1"/>
    </source>
</evidence>
<dbReference type="RefSeq" id="WP_307404537.1">
    <property type="nucleotide sequence ID" value="NZ_JAUSUR010000001.1"/>
</dbReference>
<evidence type="ECO:0000313" key="2">
    <source>
        <dbReference type="Proteomes" id="UP001230220"/>
    </source>
</evidence>
<keyword evidence="2" id="KW-1185">Reference proteome</keyword>
<accession>A0ABU0DXR9</accession>
<dbReference type="EMBL" id="JAUSUR010000001">
    <property type="protein sequence ID" value="MDQ0359433.1"/>
    <property type="molecule type" value="Genomic_DNA"/>
</dbReference>
<reference evidence="1 2" key="1">
    <citation type="submission" date="2023-07" db="EMBL/GenBank/DDBJ databases">
        <title>Genomic Encyclopedia of Type Strains, Phase IV (KMG-IV): sequencing the most valuable type-strain genomes for metagenomic binning, comparative biology and taxonomic classification.</title>
        <authorList>
            <person name="Goeker M."/>
        </authorList>
    </citation>
    <scope>NUCLEOTIDE SEQUENCE [LARGE SCALE GENOMIC DNA]</scope>
    <source>
        <strain evidence="1 2">DSM 16784</strain>
    </source>
</reference>
<name>A0ABU0DXR9_9FIRM</name>
<sequence>MSKFIKVINRNKKMLKKNSENELIINIDNISFIDPEDMEITMVSLHQSGYGSTSHTFVIDDYDMRKLLAKLEY</sequence>